<evidence type="ECO:0000256" key="1">
    <source>
        <dbReference type="ARBA" id="ARBA00006611"/>
    </source>
</evidence>
<dbReference type="SUPFAM" id="SSF52540">
    <property type="entry name" value="P-loop containing nucleoside triphosphate hydrolases"/>
    <property type="match status" value="1"/>
</dbReference>
<dbReference type="OrthoDB" id="9805147at2"/>
<evidence type="ECO:0000256" key="2">
    <source>
        <dbReference type="ARBA" id="ARBA00022741"/>
    </source>
</evidence>
<dbReference type="GO" id="GO:0005886">
    <property type="term" value="C:plasma membrane"/>
    <property type="evidence" value="ECO:0007669"/>
    <property type="project" value="TreeGrafter"/>
</dbReference>
<feature type="domain" description="Bacterial type II secretion system protein E" evidence="4">
    <location>
        <begin position="17"/>
        <end position="31"/>
    </location>
</feature>
<dbReference type="InterPro" id="IPR001482">
    <property type="entry name" value="T2SS/T4SS_dom"/>
</dbReference>
<dbReference type="PROSITE" id="PS00662">
    <property type="entry name" value="T2SP_E"/>
    <property type="match status" value="1"/>
</dbReference>
<evidence type="ECO:0000256" key="3">
    <source>
        <dbReference type="ARBA" id="ARBA00022840"/>
    </source>
</evidence>
<protein>
    <recommendedName>
        <fullName evidence="4">Bacterial type II secretion system protein E domain-containing protein</fullName>
    </recommendedName>
</protein>
<keyword evidence="3" id="KW-0067">ATP-binding</keyword>
<evidence type="ECO:0000259" key="4">
    <source>
        <dbReference type="PROSITE" id="PS00662"/>
    </source>
</evidence>
<dbReference type="GO" id="GO:0016887">
    <property type="term" value="F:ATP hydrolysis activity"/>
    <property type="evidence" value="ECO:0007669"/>
    <property type="project" value="TreeGrafter"/>
</dbReference>
<reference evidence="6 7" key="1">
    <citation type="submission" date="2018-06" db="EMBL/GenBank/DDBJ databases">
        <title>Complete Genome Sequence of Desulfobacter hydrogenophilus (DSM3380).</title>
        <authorList>
            <person name="Marietou A."/>
            <person name="Schreiber L."/>
            <person name="Marshall I."/>
            <person name="Jorgensen B."/>
        </authorList>
    </citation>
    <scope>NUCLEOTIDE SEQUENCE [LARGE SCALE GENOMIC DNA]</scope>
    <source>
        <strain evidence="6 7">DSM 3380</strain>
    </source>
</reference>
<evidence type="ECO:0000313" key="8">
    <source>
        <dbReference type="Proteomes" id="UP000293902"/>
    </source>
</evidence>
<reference evidence="5 8" key="2">
    <citation type="submission" date="2019-02" db="EMBL/GenBank/DDBJ databases">
        <title>Complete genome sequence of Desulfobacter hydrogenophilus AcRS1.</title>
        <authorList>
            <person name="Marietou A."/>
            <person name="Lund M.B."/>
            <person name="Marshall I.P.G."/>
            <person name="Schreiber L."/>
            <person name="Jorgensen B."/>
        </authorList>
    </citation>
    <scope>NUCLEOTIDE SEQUENCE [LARGE SCALE GENOMIC DNA]</scope>
    <source>
        <strain evidence="5 8">AcRS1</strain>
    </source>
</reference>
<dbReference type="EMBL" id="QLNI01000041">
    <property type="protein sequence ID" value="RAM00668.1"/>
    <property type="molecule type" value="Genomic_DNA"/>
</dbReference>
<name>A0A328F7T1_9BACT</name>
<keyword evidence="8" id="KW-1185">Reference proteome</keyword>
<comment type="similarity">
    <text evidence="1">Belongs to the GSP E family.</text>
</comment>
<evidence type="ECO:0000313" key="5">
    <source>
        <dbReference type="EMBL" id="QBH12117.1"/>
    </source>
</evidence>
<dbReference type="Pfam" id="PF00437">
    <property type="entry name" value="T2SSE"/>
    <property type="match status" value="1"/>
</dbReference>
<dbReference type="Proteomes" id="UP000248798">
    <property type="component" value="Unassembled WGS sequence"/>
</dbReference>
<dbReference type="Gene3D" id="3.40.50.300">
    <property type="entry name" value="P-loop containing nucleotide triphosphate hydrolases"/>
    <property type="match status" value="1"/>
</dbReference>
<dbReference type="AlphaFoldDB" id="A0A328F7T1"/>
<proteinExistence type="inferred from homology"/>
<evidence type="ECO:0000313" key="7">
    <source>
        <dbReference type="Proteomes" id="UP000248798"/>
    </source>
</evidence>
<accession>A0A328F7T1</accession>
<organism evidence="6 7">
    <name type="scientific">Desulfobacter hydrogenophilus</name>
    <dbReference type="NCBI Taxonomy" id="2291"/>
    <lineage>
        <taxon>Bacteria</taxon>
        <taxon>Pseudomonadati</taxon>
        <taxon>Thermodesulfobacteriota</taxon>
        <taxon>Desulfobacteria</taxon>
        <taxon>Desulfobacterales</taxon>
        <taxon>Desulfobacteraceae</taxon>
        <taxon>Desulfobacter</taxon>
    </lineage>
</organism>
<dbReference type="PANTHER" id="PTHR30258">
    <property type="entry name" value="TYPE II SECRETION SYSTEM PROTEIN GSPE-RELATED"/>
    <property type="match status" value="1"/>
</dbReference>
<keyword evidence="2" id="KW-0547">Nucleotide-binding</keyword>
<gene>
    <name evidence="6" type="ORF">DO021_17915</name>
    <name evidence="5" type="ORF">EYB58_03760</name>
</gene>
<dbReference type="PANTHER" id="PTHR30258:SF3">
    <property type="entry name" value="SLL1921 PROTEIN"/>
    <property type="match status" value="1"/>
</dbReference>
<evidence type="ECO:0000313" key="6">
    <source>
        <dbReference type="EMBL" id="RAM00668.1"/>
    </source>
</evidence>
<dbReference type="GO" id="GO:0005524">
    <property type="term" value="F:ATP binding"/>
    <property type="evidence" value="ECO:0007669"/>
    <property type="project" value="UniProtKB-KW"/>
</dbReference>
<dbReference type="Proteomes" id="UP000293902">
    <property type="component" value="Chromosome"/>
</dbReference>
<sequence>MDSGEKLSFADALRAILRQDPDIIMVGEIRDAETLEIALRAAVTGHLVLSTLHTNDAPSAFSRMIDMGAEPFLVAASVRAVLAQRLVRKVCPACAVPNAVTTSELSMLECEQDQCFDVQRGTGCSNCTNGYRGRMGIYELLTVDEQIRSMIMERATFEQVRDYALSHTTYRTIRTDGIEKVRQGRTTPEEIARVTLG</sequence>
<dbReference type="InterPro" id="IPR027417">
    <property type="entry name" value="P-loop_NTPase"/>
</dbReference>
<dbReference type="EMBL" id="CP036313">
    <property type="protein sequence ID" value="QBH12117.1"/>
    <property type="molecule type" value="Genomic_DNA"/>
</dbReference>